<evidence type="ECO:0000256" key="11">
    <source>
        <dbReference type="RuleBase" id="RU363032"/>
    </source>
</evidence>
<dbReference type="GO" id="GO:0005886">
    <property type="term" value="C:plasma membrane"/>
    <property type="evidence" value="ECO:0007669"/>
    <property type="project" value="UniProtKB-SubCell"/>
</dbReference>
<dbReference type="PANTHER" id="PTHR32243:SF50">
    <property type="entry name" value="MALTOSE_MALTODEXTRIN TRANSPORT SYSTEM PERMEASE PROTEIN MALG"/>
    <property type="match status" value="1"/>
</dbReference>
<evidence type="ECO:0000256" key="3">
    <source>
        <dbReference type="ARBA" id="ARBA00009047"/>
    </source>
</evidence>
<keyword evidence="4 11" id="KW-0813">Transport</keyword>
<dbReference type="Gene3D" id="1.10.3720.10">
    <property type="entry name" value="MetI-like"/>
    <property type="match status" value="1"/>
</dbReference>
<reference evidence="13 14" key="1">
    <citation type="submission" date="2006-05" db="EMBL/GenBank/DDBJ databases">
        <authorList>
            <person name="King G."/>
            <person name="Ferriera S."/>
            <person name="Johnson J."/>
            <person name="Kravitz S."/>
            <person name="Beeson K."/>
            <person name="Sutton G."/>
            <person name="Rogers Y.-H."/>
            <person name="Friedman R."/>
            <person name="Frazier M."/>
            <person name="Venter J.C."/>
        </authorList>
    </citation>
    <scope>NUCLEOTIDE SEQUENCE [LARGE SCALE GENOMIC DNA]</scope>
    <source>
        <strain evidence="14">ATCC 25650 / DSM 13394 / JCM 20685 / NBRC 16684 / NCIMB 2208 / IAM 12614 / B1</strain>
    </source>
</reference>
<protein>
    <recommendedName>
        <fullName evidence="10">Maltose/maltodextrin transport system permease protein MalG</fullName>
    </recommendedName>
</protein>
<keyword evidence="8 11" id="KW-1133">Transmembrane helix</keyword>
<evidence type="ECO:0000256" key="5">
    <source>
        <dbReference type="ARBA" id="ARBA00022475"/>
    </source>
</evidence>
<dbReference type="eggNOG" id="COG0395">
    <property type="taxonomic scope" value="Bacteria"/>
</dbReference>
<feature type="transmembrane region" description="Helical" evidence="11">
    <location>
        <begin position="75"/>
        <end position="94"/>
    </location>
</feature>
<feature type="domain" description="ABC transmembrane type-1" evidence="12">
    <location>
        <begin position="71"/>
        <end position="263"/>
    </location>
</feature>
<comment type="caution">
    <text evidence="13">The sequence shown here is derived from an EMBL/GenBank/DDBJ whole genome shotgun (WGS) entry which is preliminary data.</text>
</comment>
<dbReference type="InterPro" id="IPR035906">
    <property type="entry name" value="MetI-like_sf"/>
</dbReference>
<evidence type="ECO:0000256" key="1">
    <source>
        <dbReference type="ARBA" id="ARBA00002264"/>
    </source>
</evidence>
<dbReference type="GO" id="GO:0042956">
    <property type="term" value="P:maltodextrin transmembrane transport"/>
    <property type="evidence" value="ECO:0007669"/>
    <property type="project" value="TreeGrafter"/>
</dbReference>
<organism evidence="13 14">
    <name type="scientific">Roseibium aggregatum (strain ATCC 25650 / DSM 13394 / JCM 20685 / NBRC 16684 / NCIMB 2208 / IAM 12614 / B1)</name>
    <name type="common">Stappia aggregata</name>
    <dbReference type="NCBI Taxonomy" id="384765"/>
    <lineage>
        <taxon>Bacteria</taxon>
        <taxon>Pseudomonadati</taxon>
        <taxon>Pseudomonadota</taxon>
        <taxon>Alphaproteobacteria</taxon>
        <taxon>Hyphomicrobiales</taxon>
        <taxon>Stappiaceae</taxon>
        <taxon>Roseibium</taxon>
    </lineage>
</organism>
<gene>
    <name evidence="13" type="ORF">SIAM614_03760</name>
</gene>
<dbReference type="Proteomes" id="UP000004848">
    <property type="component" value="Unassembled WGS sequence"/>
</dbReference>
<comment type="function">
    <text evidence="1">Part of the ABC transporter complex MalEFGK involved in maltose/maltodextrin import. Probably responsible for the translocation of the substrate across the membrane.</text>
</comment>
<feature type="transmembrane region" description="Helical" evidence="11">
    <location>
        <begin position="106"/>
        <end position="130"/>
    </location>
</feature>
<feature type="transmembrane region" description="Helical" evidence="11">
    <location>
        <begin position="136"/>
        <end position="162"/>
    </location>
</feature>
<sequence length="277" mass="31176">MEMRPNFRIWPILVLLSILSLPLVLMYFYLVVDTVTDTTAGSLLPDRFTLEHWKFLFEKPETGRASIWPVTANTFLFASSTSLIVVMISLTAGYALSRLNMPFRKFFLGGILTLHAFPTVTLIIAIFLMLQMSGLYNTLIGVILVKTALELPLGIWIMKGFYDTVPWEIEMAGITDGASRFTVWWKLVLPQVQPGIAALALFSFLEAWKEFILPQVLAPSGASQVLATYLQNTIMDDRKPDFNLFKSIGLFYALPVILIYVVFNRKLMNIYGGGTKG</sequence>
<evidence type="ECO:0000256" key="4">
    <source>
        <dbReference type="ARBA" id="ARBA00022448"/>
    </source>
</evidence>
<dbReference type="Pfam" id="PF00528">
    <property type="entry name" value="BPD_transp_1"/>
    <property type="match status" value="1"/>
</dbReference>
<evidence type="ECO:0000256" key="2">
    <source>
        <dbReference type="ARBA" id="ARBA00004651"/>
    </source>
</evidence>
<dbReference type="CDD" id="cd06261">
    <property type="entry name" value="TM_PBP2"/>
    <property type="match status" value="1"/>
</dbReference>
<evidence type="ECO:0000256" key="9">
    <source>
        <dbReference type="ARBA" id="ARBA00023136"/>
    </source>
</evidence>
<dbReference type="InterPro" id="IPR000515">
    <property type="entry name" value="MetI-like"/>
</dbReference>
<dbReference type="EMBL" id="AAUW01000006">
    <property type="protein sequence ID" value="EAV44244.1"/>
    <property type="molecule type" value="Genomic_DNA"/>
</dbReference>
<evidence type="ECO:0000256" key="8">
    <source>
        <dbReference type="ARBA" id="ARBA00022989"/>
    </source>
</evidence>
<keyword evidence="6" id="KW-0762">Sugar transport</keyword>
<keyword evidence="5" id="KW-1003">Cell membrane</keyword>
<dbReference type="SUPFAM" id="SSF161098">
    <property type="entry name" value="MetI-like"/>
    <property type="match status" value="1"/>
</dbReference>
<dbReference type="GeneID" id="68846208"/>
<keyword evidence="7 11" id="KW-0812">Transmembrane</keyword>
<accession>A0NRR1</accession>
<dbReference type="RefSeq" id="WP_006933883.1">
    <property type="nucleotide sequence ID" value="NZ_AAUW01000006.1"/>
</dbReference>
<evidence type="ECO:0000256" key="7">
    <source>
        <dbReference type="ARBA" id="ARBA00022692"/>
    </source>
</evidence>
<proteinExistence type="inferred from homology"/>
<dbReference type="InterPro" id="IPR050901">
    <property type="entry name" value="BP-dep_ABC_trans_perm"/>
</dbReference>
<dbReference type="PANTHER" id="PTHR32243">
    <property type="entry name" value="MALTOSE TRANSPORT SYSTEM PERMEASE-RELATED"/>
    <property type="match status" value="1"/>
</dbReference>
<dbReference type="AlphaFoldDB" id="A0NRR1"/>
<evidence type="ECO:0000313" key="14">
    <source>
        <dbReference type="Proteomes" id="UP000004848"/>
    </source>
</evidence>
<feature type="transmembrane region" description="Helical" evidence="11">
    <location>
        <begin position="12"/>
        <end position="32"/>
    </location>
</feature>
<feature type="transmembrane region" description="Helical" evidence="11">
    <location>
        <begin position="242"/>
        <end position="263"/>
    </location>
</feature>
<name>A0NRR1_ROSAI</name>
<evidence type="ECO:0000256" key="6">
    <source>
        <dbReference type="ARBA" id="ARBA00022597"/>
    </source>
</evidence>
<evidence type="ECO:0000313" key="13">
    <source>
        <dbReference type="EMBL" id="EAV44244.1"/>
    </source>
</evidence>
<keyword evidence="9 11" id="KW-0472">Membrane</keyword>
<comment type="similarity">
    <text evidence="3">Belongs to the binding-protein-dependent transport system permease family. MalFG subfamily.</text>
</comment>
<evidence type="ECO:0000256" key="10">
    <source>
        <dbReference type="ARBA" id="ARBA00041109"/>
    </source>
</evidence>
<dbReference type="PROSITE" id="PS50928">
    <property type="entry name" value="ABC_TM1"/>
    <property type="match status" value="1"/>
</dbReference>
<evidence type="ECO:0000259" key="12">
    <source>
        <dbReference type="PROSITE" id="PS50928"/>
    </source>
</evidence>
<dbReference type="GO" id="GO:0015423">
    <property type="term" value="F:ABC-type maltose transporter activity"/>
    <property type="evidence" value="ECO:0007669"/>
    <property type="project" value="TreeGrafter"/>
</dbReference>
<comment type="subcellular location">
    <subcellularLocation>
        <location evidence="2 11">Cell membrane</location>
        <topology evidence="2 11">Multi-pass membrane protein</topology>
    </subcellularLocation>
</comment>